<comment type="caution">
    <text evidence="1">The sequence shown here is derived from an EMBL/GenBank/DDBJ whole genome shotgun (WGS) entry which is preliminary data.</text>
</comment>
<name>A0ABT3GD17_9BACT</name>
<protein>
    <submittedName>
        <fullName evidence="1">Uncharacterized protein</fullName>
    </submittedName>
</protein>
<sequence>MSHATSQIPKCPIGHQKLKAEIRKQLELSPTDPVHIDYRRPMFKTTGTKRRLDEAWFYEFGYPDKKSGIASVIHYPGTKLEPSIHLAIFI</sequence>
<accession>A0ABT3GD17</accession>
<reference evidence="1 2" key="1">
    <citation type="submission" date="2022-10" db="EMBL/GenBank/DDBJ databases">
        <title>Luteolibacter arcticus strain CCTCC AB 2014275, whole genome shotgun sequencing project.</title>
        <authorList>
            <person name="Zhao G."/>
            <person name="Shen L."/>
        </authorList>
    </citation>
    <scope>NUCLEOTIDE SEQUENCE [LARGE SCALE GENOMIC DNA]</scope>
    <source>
        <strain evidence="1 2">CCTCC AB 2014275</strain>
    </source>
</reference>
<evidence type="ECO:0000313" key="2">
    <source>
        <dbReference type="Proteomes" id="UP001320876"/>
    </source>
</evidence>
<proteinExistence type="predicted"/>
<gene>
    <name evidence="1" type="ORF">OKA05_03010</name>
</gene>
<dbReference type="Proteomes" id="UP001320876">
    <property type="component" value="Unassembled WGS sequence"/>
</dbReference>
<organism evidence="1 2">
    <name type="scientific">Luteolibacter arcticus</name>
    <dbReference type="NCBI Taxonomy" id="1581411"/>
    <lineage>
        <taxon>Bacteria</taxon>
        <taxon>Pseudomonadati</taxon>
        <taxon>Verrucomicrobiota</taxon>
        <taxon>Verrucomicrobiia</taxon>
        <taxon>Verrucomicrobiales</taxon>
        <taxon>Verrucomicrobiaceae</taxon>
        <taxon>Luteolibacter</taxon>
    </lineage>
</organism>
<dbReference type="EMBL" id="JAPDDT010000001">
    <property type="protein sequence ID" value="MCW1921506.1"/>
    <property type="molecule type" value="Genomic_DNA"/>
</dbReference>
<keyword evidence="2" id="KW-1185">Reference proteome</keyword>
<dbReference type="RefSeq" id="WP_264485615.1">
    <property type="nucleotide sequence ID" value="NZ_JAPDDT010000001.1"/>
</dbReference>
<evidence type="ECO:0000313" key="1">
    <source>
        <dbReference type="EMBL" id="MCW1921506.1"/>
    </source>
</evidence>